<evidence type="ECO:0000256" key="7">
    <source>
        <dbReference type="ARBA" id="ARBA00023125"/>
    </source>
</evidence>
<evidence type="ECO:0000313" key="15">
    <source>
        <dbReference type="Proteomes" id="UP000229916"/>
    </source>
</evidence>
<evidence type="ECO:0000256" key="3">
    <source>
        <dbReference type="ARBA" id="ARBA00022705"/>
    </source>
</evidence>
<evidence type="ECO:0000259" key="13">
    <source>
        <dbReference type="SMART" id="SM00760"/>
    </source>
</evidence>
<dbReference type="PANTHER" id="PTHR30050">
    <property type="entry name" value="CHROMOSOMAL REPLICATION INITIATOR PROTEIN DNAA"/>
    <property type="match status" value="1"/>
</dbReference>
<feature type="region of interest" description="Domain III, AAA+ region" evidence="8">
    <location>
        <begin position="112"/>
        <end position="328"/>
    </location>
</feature>
<accession>A0A2M7AMN5</accession>
<evidence type="ECO:0000256" key="6">
    <source>
        <dbReference type="ARBA" id="ARBA00023121"/>
    </source>
</evidence>
<evidence type="ECO:0000256" key="8">
    <source>
        <dbReference type="HAMAP-Rule" id="MF_00377"/>
    </source>
</evidence>
<feature type="domain" description="AAA+ ATPase" evidence="12">
    <location>
        <begin position="145"/>
        <end position="277"/>
    </location>
</feature>
<dbReference type="SMART" id="SM00382">
    <property type="entry name" value="AAA"/>
    <property type="match status" value="1"/>
</dbReference>
<dbReference type="InterPro" id="IPR027417">
    <property type="entry name" value="P-loop_NTPase"/>
</dbReference>
<dbReference type="GO" id="GO:0006275">
    <property type="term" value="P:regulation of DNA replication"/>
    <property type="evidence" value="ECO:0007669"/>
    <property type="project" value="UniProtKB-UniRule"/>
</dbReference>
<organism evidence="14 15">
    <name type="scientific">candidate division WWE3 bacterium CG06_land_8_20_14_3_00_42_16</name>
    <dbReference type="NCBI Taxonomy" id="1975083"/>
    <lineage>
        <taxon>Bacteria</taxon>
        <taxon>Katanobacteria</taxon>
    </lineage>
</organism>
<dbReference type="Gene3D" id="3.40.50.300">
    <property type="entry name" value="P-loop containing nucleotide triphosphate hydrolases"/>
    <property type="match status" value="1"/>
</dbReference>
<name>A0A2M7AMN5_UNCKA</name>
<dbReference type="InterPro" id="IPR038454">
    <property type="entry name" value="DnaA_N_sf"/>
</dbReference>
<keyword evidence="2 8" id="KW-0963">Cytoplasm</keyword>
<dbReference type="InterPro" id="IPR018312">
    <property type="entry name" value="Chromosome_initiator_DnaA_CS"/>
</dbReference>
<sequence>MDNLKQKWQEALAALRLSLSPATFKTWIKNIRLIQIEEDAIILGCPNPYTKEWLEKRYQARLEESLLQKTGRSIRLEFKVAPQLNAPFHNDGPLFAHPTLPSPGLSLRAENNLNPYYSFQNFIVGPSNNLAHAAALAVAEKPGKAYNPFFIYGGVGVGKTHLMHAVGNALCKKRKQAQILYTTSESFTNDLIESFRKNKTDLFRKKYRQLDVLIIDDIQFISGKEAIQEEIFHTFNALHSQSKQIIISSDCPPQELEKLEDRLRSRFEGGLIIDIQPPDFETRSAILLAKCEERNLSVAPEVLSFIAENVTENIRQLEGVLTQLITIANFSHQSPTLEMVSSLVSKNQKGKREKKLTPKIILEKLSSFYRVSIPEIKGKSRRAEVVFPRQVIMYFLRKELGIQLENIGIMLGDRDHTTIIHGVSKIETLVNQKNARLLGEIREIRSYLQND</sequence>
<dbReference type="SMART" id="SM00760">
    <property type="entry name" value="Bac_DnaA_C"/>
    <property type="match status" value="1"/>
</dbReference>
<keyword evidence="4 8" id="KW-0547">Nucleotide-binding</keyword>
<keyword evidence="3 8" id="KW-0235">DNA replication</keyword>
<dbReference type="Pfam" id="PF00308">
    <property type="entry name" value="Bac_DnaA"/>
    <property type="match status" value="1"/>
</dbReference>
<dbReference type="InterPro" id="IPR003593">
    <property type="entry name" value="AAA+_ATPase"/>
</dbReference>
<evidence type="ECO:0000256" key="4">
    <source>
        <dbReference type="ARBA" id="ARBA00022741"/>
    </source>
</evidence>
<dbReference type="GO" id="GO:0006270">
    <property type="term" value="P:DNA replication initiation"/>
    <property type="evidence" value="ECO:0007669"/>
    <property type="project" value="UniProtKB-UniRule"/>
</dbReference>
<dbReference type="HAMAP" id="MF_00377">
    <property type="entry name" value="DnaA_bact"/>
    <property type="match status" value="1"/>
</dbReference>
<dbReference type="InterPro" id="IPR013159">
    <property type="entry name" value="DnaA_C"/>
</dbReference>
<dbReference type="GO" id="GO:0005737">
    <property type="term" value="C:cytoplasm"/>
    <property type="evidence" value="ECO:0007669"/>
    <property type="project" value="UniProtKB-SubCell"/>
</dbReference>
<dbReference type="InterPro" id="IPR024633">
    <property type="entry name" value="DnaA_N_dom"/>
</dbReference>
<feature type="domain" description="Chromosomal replication initiator DnaA C-terminal" evidence="13">
    <location>
        <begin position="357"/>
        <end position="426"/>
    </location>
</feature>
<feature type="binding site" evidence="8">
    <location>
        <position position="156"/>
    </location>
    <ligand>
        <name>ATP</name>
        <dbReference type="ChEBI" id="CHEBI:30616"/>
    </ligand>
</feature>
<dbReference type="GO" id="GO:0005886">
    <property type="term" value="C:plasma membrane"/>
    <property type="evidence" value="ECO:0007669"/>
    <property type="project" value="TreeGrafter"/>
</dbReference>
<dbReference type="GO" id="GO:0003688">
    <property type="term" value="F:DNA replication origin binding"/>
    <property type="evidence" value="ECO:0007669"/>
    <property type="project" value="UniProtKB-UniRule"/>
</dbReference>
<feature type="region of interest" description="Domain I, interacts with DnaA modulators" evidence="8">
    <location>
        <begin position="1"/>
        <end position="81"/>
    </location>
</feature>
<dbReference type="GO" id="GO:0008289">
    <property type="term" value="F:lipid binding"/>
    <property type="evidence" value="ECO:0007669"/>
    <property type="project" value="UniProtKB-KW"/>
</dbReference>
<evidence type="ECO:0000256" key="10">
    <source>
        <dbReference type="RuleBase" id="RU000577"/>
    </source>
</evidence>
<dbReference type="FunFam" id="3.40.50.300:FF:000668">
    <property type="entry name" value="Chromosomal replication initiator protein DnaA"/>
    <property type="match status" value="1"/>
</dbReference>
<dbReference type="Proteomes" id="UP000229916">
    <property type="component" value="Unassembled WGS sequence"/>
</dbReference>
<feature type="binding site" evidence="8">
    <location>
        <position position="159"/>
    </location>
    <ligand>
        <name>ATP</name>
        <dbReference type="ChEBI" id="CHEBI:30616"/>
    </ligand>
</feature>
<dbReference type="SUPFAM" id="SSF48295">
    <property type="entry name" value="TrpR-like"/>
    <property type="match status" value="1"/>
</dbReference>
<comment type="caution">
    <text evidence="14">The sequence shown here is derived from an EMBL/GenBank/DDBJ whole genome shotgun (WGS) entry which is preliminary data.</text>
</comment>
<gene>
    <name evidence="8" type="primary">dnaA</name>
    <name evidence="14" type="ORF">COS81_03410</name>
</gene>
<comment type="similarity">
    <text evidence="1 8 11">Belongs to the DnaA family.</text>
</comment>
<dbReference type="InterPro" id="IPR001957">
    <property type="entry name" value="Chromosome_initiator_DnaA"/>
</dbReference>
<dbReference type="EMBL" id="PEWD01000066">
    <property type="protein sequence ID" value="PIU68597.1"/>
    <property type="molecule type" value="Genomic_DNA"/>
</dbReference>
<dbReference type="PANTHER" id="PTHR30050:SF2">
    <property type="entry name" value="CHROMOSOMAL REPLICATION INITIATOR PROTEIN DNAA"/>
    <property type="match status" value="1"/>
</dbReference>
<evidence type="ECO:0000256" key="9">
    <source>
        <dbReference type="NCBIfam" id="TIGR00362"/>
    </source>
</evidence>
<keyword evidence="7 8" id="KW-0238">DNA-binding</keyword>
<dbReference type="CDD" id="cd00009">
    <property type="entry name" value="AAA"/>
    <property type="match status" value="1"/>
</dbReference>
<evidence type="ECO:0000313" key="14">
    <source>
        <dbReference type="EMBL" id="PIU68597.1"/>
    </source>
</evidence>
<comment type="subunit">
    <text evidence="8">Oligomerizes as a right-handed, spiral filament on DNA at oriC.</text>
</comment>
<dbReference type="GO" id="GO:0005524">
    <property type="term" value="F:ATP binding"/>
    <property type="evidence" value="ECO:0007669"/>
    <property type="project" value="UniProtKB-UniRule"/>
</dbReference>
<feature type="binding site" evidence="8">
    <location>
        <position position="158"/>
    </location>
    <ligand>
        <name>ATP</name>
        <dbReference type="ChEBI" id="CHEBI:30616"/>
    </ligand>
</feature>
<dbReference type="Gene3D" id="3.30.300.180">
    <property type="match status" value="1"/>
</dbReference>
<keyword evidence="5 8" id="KW-0067">ATP-binding</keyword>
<dbReference type="InterPro" id="IPR013317">
    <property type="entry name" value="DnaA_dom"/>
</dbReference>
<dbReference type="InterPro" id="IPR010921">
    <property type="entry name" value="Trp_repressor/repl_initiator"/>
</dbReference>
<evidence type="ECO:0000256" key="11">
    <source>
        <dbReference type="RuleBase" id="RU004227"/>
    </source>
</evidence>
<dbReference type="Pfam" id="PF08299">
    <property type="entry name" value="Bac_DnaA_C"/>
    <property type="match status" value="1"/>
</dbReference>
<dbReference type="Gene3D" id="1.10.1750.10">
    <property type="match status" value="1"/>
</dbReference>
<dbReference type="Gene3D" id="1.10.8.60">
    <property type="match status" value="1"/>
</dbReference>
<dbReference type="Pfam" id="PF11638">
    <property type="entry name" value="DnaA_N"/>
    <property type="match status" value="1"/>
</dbReference>
<comment type="domain">
    <text evidence="8">Domain I is involved in oligomerization and binding regulators, domain II is flexibile and of varying length in different bacteria, domain III forms the AAA+ region, while domain IV binds dsDNA.</text>
</comment>
<dbReference type="NCBIfam" id="TIGR00362">
    <property type="entry name" value="DnaA"/>
    <property type="match status" value="1"/>
</dbReference>
<evidence type="ECO:0000259" key="12">
    <source>
        <dbReference type="SMART" id="SM00382"/>
    </source>
</evidence>
<dbReference type="SUPFAM" id="SSF52540">
    <property type="entry name" value="P-loop containing nucleoside triphosphate hydrolases"/>
    <property type="match status" value="1"/>
</dbReference>
<comment type="function">
    <text evidence="8 10">Plays an essential role in the initiation and regulation of chromosomal replication. ATP-DnaA binds to the origin of replication (oriC) to initiate formation of the DNA replication initiation complex once per cell cycle. Binds the DnaA box (a 9 base pair repeat at the origin) and separates the double-stranded (ds)DNA. Forms a right-handed helical filament on oriC DNA; dsDNA binds to the exterior of the filament while single-stranded (ss)DNA is stabiized in the filament's interior. The ATP-DnaA-oriC complex binds and stabilizes one strand of the AT-rich DNA unwinding element (DUE), permitting loading of DNA polymerase. After initiation quickly degrades to an ADP-DnaA complex that is not apt for DNA replication. Binds acidic phospholipids.</text>
</comment>
<dbReference type="PROSITE" id="PS01008">
    <property type="entry name" value="DNAA"/>
    <property type="match status" value="1"/>
</dbReference>
<proteinExistence type="inferred from homology"/>
<evidence type="ECO:0000256" key="1">
    <source>
        <dbReference type="ARBA" id="ARBA00006583"/>
    </source>
</evidence>
<comment type="subcellular location">
    <subcellularLocation>
        <location evidence="8">Cytoplasm</location>
    </subcellularLocation>
</comment>
<feature type="binding site" evidence="8">
    <location>
        <position position="160"/>
    </location>
    <ligand>
        <name>ATP</name>
        <dbReference type="ChEBI" id="CHEBI:30616"/>
    </ligand>
</feature>
<reference evidence="15" key="1">
    <citation type="submission" date="2017-09" db="EMBL/GenBank/DDBJ databases">
        <title>Depth-based differentiation of microbial function through sediment-hosted aquifers and enrichment of novel symbionts in the deep terrestrial subsurface.</title>
        <authorList>
            <person name="Probst A.J."/>
            <person name="Ladd B."/>
            <person name="Jarett J.K."/>
            <person name="Geller-Mcgrath D.E."/>
            <person name="Sieber C.M.K."/>
            <person name="Emerson J.B."/>
            <person name="Anantharaman K."/>
            <person name="Thomas B.C."/>
            <person name="Malmstrom R."/>
            <person name="Stieglmeier M."/>
            <person name="Klingl A."/>
            <person name="Woyke T."/>
            <person name="Ryan C.M."/>
            <person name="Banfield J.F."/>
        </authorList>
    </citation>
    <scope>NUCLEOTIDE SEQUENCE [LARGE SCALE GENOMIC DNA]</scope>
</reference>
<feature type="region of interest" description="Domain IV, binds dsDNA" evidence="8">
    <location>
        <begin position="329"/>
        <end position="451"/>
    </location>
</feature>
<keyword evidence="6 8" id="KW-0446">Lipid-binding</keyword>
<evidence type="ECO:0000256" key="2">
    <source>
        <dbReference type="ARBA" id="ARBA00022490"/>
    </source>
</evidence>
<comment type="caution">
    <text evidence="8">Lacks conserved residue(s) required for the propagation of feature annotation.</text>
</comment>
<dbReference type="InterPro" id="IPR020591">
    <property type="entry name" value="Chromosome_initiator_DnaA-like"/>
</dbReference>
<dbReference type="PRINTS" id="PR00051">
    <property type="entry name" value="DNAA"/>
</dbReference>
<evidence type="ECO:0000256" key="5">
    <source>
        <dbReference type="ARBA" id="ARBA00022840"/>
    </source>
</evidence>
<dbReference type="AlphaFoldDB" id="A0A2M7AMN5"/>
<protein>
    <recommendedName>
        <fullName evidence="8 9">Chromosomal replication initiator protein DnaA</fullName>
    </recommendedName>
</protein>
<dbReference type="CDD" id="cd06571">
    <property type="entry name" value="Bac_DnaA_C"/>
    <property type="match status" value="1"/>
</dbReference>